<dbReference type="PANTHER" id="PTHR43228">
    <property type="entry name" value="TWO-COMPONENT RESPONSE REGULATOR"/>
    <property type="match status" value="1"/>
</dbReference>
<evidence type="ECO:0000313" key="4">
    <source>
        <dbReference type="Proteomes" id="UP000278792"/>
    </source>
</evidence>
<feature type="domain" description="Response regulatory" evidence="2">
    <location>
        <begin position="9"/>
        <end position="130"/>
    </location>
</feature>
<dbReference type="PIRSF" id="PIRSF011521">
    <property type="entry name" value="VieB"/>
    <property type="match status" value="1"/>
</dbReference>
<dbReference type="Gene3D" id="1.25.40.10">
    <property type="entry name" value="Tetratricopeptide repeat domain"/>
    <property type="match status" value="1"/>
</dbReference>
<dbReference type="SUPFAM" id="SSF48452">
    <property type="entry name" value="TPR-like"/>
    <property type="match status" value="1"/>
</dbReference>
<dbReference type="SUPFAM" id="SSF52172">
    <property type="entry name" value="CheY-like"/>
    <property type="match status" value="1"/>
</dbReference>
<evidence type="ECO:0000313" key="3">
    <source>
        <dbReference type="EMBL" id="ROV58963.1"/>
    </source>
</evidence>
<dbReference type="GO" id="GO:0000160">
    <property type="term" value="P:phosphorelay signal transduction system"/>
    <property type="evidence" value="ECO:0007669"/>
    <property type="project" value="InterPro"/>
</dbReference>
<protein>
    <submittedName>
        <fullName evidence="3">Response regulator</fullName>
    </submittedName>
</protein>
<organism evidence="3 4">
    <name type="scientific">Vibrio ponticus</name>
    <dbReference type="NCBI Taxonomy" id="265668"/>
    <lineage>
        <taxon>Bacteria</taxon>
        <taxon>Pseudomonadati</taxon>
        <taxon>Pseudomonadota</taxon>
        <taxon>Gammaproteobacteria</taxon>
        <taxon>Vibrionales</taxon>
        <taxon>Vibrionaceae</taxon>
        <taxon>Vibrio</taxon>
    </lineage>
</organism>
<comment type="caution">
    <text evidence="3">The sequence shown here is derived from an EMBL/GenBank/DDBJ whole genome shotgun (WGS) entry which is preliminary data.</text>
</comment>
<dbReference type="InterPro" id="IPR052048">
    <property type="entry name" value="ST_Response_Regulator"/>
</dbReference>
<dbReference type="AlphaFoldDB" id="A0A3N3DWU3"/>
<dbReference type="Proteomes" id="UP000278792">
    <property type="component" value="Unassembled WGS sequence"/>
</dbReference>
<dbReference type="Pfam" id="PF00072">
    <property type="entry name" value="Response_reg"/>
    <property type="match status" value="1"/>
</dbReference>
<accession>A0A3N3DWU3</accession>
<reference evidence="3 4" key="1">
    <citation type="submission" date="2018-11" db="EMBL/GenBank/DDBJ databases">
        <title>Vibrio ponticus strain CAIM 1751 pathogenic for the snapper Lutjanus guttatus.</title>
        <authorList>
            <person name="Soto-Rodriguez S."/>
            <person name="Lozano-Olvera R."/>
            <person name="Gomez-Gil B."/>
        </authorList>
    </citation>
    <scope>NUCLEOTIDE SEQUENCE [LARGE SCALE GENOMIC DNA]</scope>
    <source>
        <strain evidence="3 4">CAIM 1751</strain>
    </source>
</reference>
<evidence type="ECO:0000256" key="1">
    <source>
        <dbReference type="PROSITE-ProRule" id="PRU00169"/>
    </source>
</evidence>
<name>A0A3N3DWU3_9VIBR</name>
<dbReference type="SMART" id="SM00448">
    <property type="entry name" value="REC"/>
    <property type="match status" value="1"/>
</dbReference>
<sequence length="540" mass="62021">MQNPFNILSVLVIDDAPPILSTIKQMLLKFGVRENNLVTTKSPKAALVHGSIRSFDLIICDYNLGTTLNGKQLFEEFIHYGYLRCDAVFMLISGDRSSSTIRPIIELKPDEYILKPFTSQLLKERSLAALKRKKALAQLYKAERELDPKFGLELCGELLPFHREYYFEIEQFRGSFQSMLAMHHEAKATYESLAKQTKSDWAKLGVANSLANLGDVEQANQIVDHLLDKSPNNTCVRTEAAKVSLINHKIPTAIAHLEIASQLTPGNSERELVIVNLCIAVGEYQQALEHFNAYMEINKNTYRANVFTQINFVRAMLYSYCESFTNAQLLADIKRHIHQLVKNRQEQNRDEIELLLAHYAYASGNFRFAITCLKKLVAESSINHFYAAYQLAWMLDRLEMEELFTQAIEDCNTSLKVEHSQLLFTSKITMLNKLCHSNKVKNQRLTSQNQRLKTDNIELSEQLAICLEILEQNPLLKHVCMRAVKLLNVAWPMHLGGLQVRRILQKYDHTIRQLFASQDLLNMDYDQHYASALKRCDERT</sequence>
<evidence type="ECO:0000259" key="2">
    <source>
        <dbReference type="PROSITE" id="PS50110"/>
    </source>
</evidence>
<dbReference type="PROSITE" id="PS50110">
    <property type="entry name" value="RESPONSE_REGULATORY"/>
    <property type="match status" value="1"/>
</dbReference>
<dbReference type="InterPro" id="IPR014460">
    <property type="entry name" value="Sig_transdc_resp-reg_VieB"/>
</dbReference>
<dbReference type="EMBL" id="RKIK01000056">
    <property type="protein sequence ID" value="ROV58963.1"/>
    <property type="molecule type" value="Genomic_DNA"/>
</dbReference>
<dbReference type="InterPro" id="IPR001789">
    <property type="entry name" value="Sig_transdc_resp-reg_receiver"/>
</dbReference>
<dbReference type="PANTHER" id="PTHR43228:SF1">
    <property type="entry name" value="TWO-COMPONENT RESPONSE REGULATOR ARR22"/>
    <property type="match status" value="1"/>
</dbReference>
<keyword evidence="1" id="KW-0597">Phosphoprotein</keyword>
<proteinExistence type="predicted"/>
<dbReference type="InterPro" id="IPR011006">
    <property type="entry name" value="CheY-like_superfamily"/>
</dbReference>
<dbReference type="InterPro" id="IPR011990">
    <property type="entry name" value="TPR-like_helical_dom_sf"/>
</dbReference>
<gene>
    <name evidence="3" type="ORF">EGH82_15895</name>
</gene>
<feature type="modified residue" description="4-aspartylphosphate" evidence="1">
    <location>
        <position position="61"/>
    </location>
</feature>
<dbReference type="RefSeq" id="WP_123782839.1">
    <property type="nucleotide sequence ID" value="NZ_RKIK01000056.1"/>
</dbReference>
<dbReference type="Gene3D" id="3.40.50.2300">
    <property type="match status" value="1"/>
</dbReference>